<dbReference type="EMBL" id="AMZH03008024">
    <property type="protein sequence ID" value="RRT59885.1"/>
    <property type="molecule type" value="Genomic_DNA"/>
</dbReference>
<organism evidence="1 2">
    <name type="scientific">Ensete ventricosum</name>
    <name type="common">Abyssinian banana</name>
    <name type="synonym">Musa ensete</name>
    <dbReference type="NCBI Taxonomy" id="4639"/>
    <lineage>
        <taxon>Eukaryota</taxon>
        <taxon>Viridiplantae</taxon>
        <taxon>Streptophyta</taxon>
        <taxon>Embryophyta</taxon>
        <taxon>Tracheophyta</taxon>
        <taxon>Spermatophyta</taxon>
        <taxon>Magnoliopsida</taxon>
        <taxon>Liliopsida</taxon>
        <taxon>Zingiberales</taxon>
        <taxon>Musaceae</taxon>
        <taxon>Ensete</taxon>
    </lineage>
</organism>
<accession>A0A426Z7D8</accession>
<dbReference type="Proteomes" id="UP000287651">
    <property type="component" value="Unassembled WGS sequence"/>
</dbReference>
<reference evidence="1 2" key="1">
    <citation type="journal article" date="2014" name="Agronomy (Basel)">
        <title>A Draft Genome Sequence for Ensete ventricosum, the Drought-Tolerant Tree Against Hunger.</title>
        <authorList>
            <person name="Harrison J."/>
            <person name="Moore K.A."/>
            <person name="Paszkiewicz K."/>
            <person name="Jones T."/>
            <person name="Grant M."/>
            <person name="Ambacheew D."/>
            <person name="Muzemil S."/>
            <person name="Studholme D.J."/>
        </authorList>
    </citation>
    <scope>NUCLEOTIDE SEQUENCE [LARGE SCALE GENOMIC DNA]</scope>
</reference>
<sequence>MKLCPSLTKVGTRSSQLRMEINSYRSPNHGWSGVPHLSKWGHHVLRLYKDHKAHQQEQLLCEANKGLRRRVRCLILYDASRYLDSHNACCEGKKLTTTDGECSWRRAAMLMEDKYGKTVPIQQLSSNMVMDYSTNWSVNPLHRLGILSEYISSHPQAQFLVFQYQTKDAVVHKSHLLHDFCRYQPDQMPGTSVSTYMPAWLE</sequence>
<proteinExistence type="predicted"/>
<name>A0A426Z7D8_ENSVE</name>
<dbReference type="AlphaFoldDB" id="A0A426Z7D8"/>
<protein>
    <submittedName>
        <fullName evidence="1">Uncharacterized protein</fullName>
    </submittedName>
</protein>
<comment type="caution">
    <text evidence="1">The sequence shown here is derived from an EMBL/GenBank/DDBJ whole genome shotgun (WGS) entry which is preliminary data.</text>
</comment>
<evidence type="ECO:0000313" key="1">
    <source>
        <dbReference type="EMBL" id="RRT59885.1"/>
    </source>
</evidence>
<gene>
    <name evidence="1" type="ORF">B296_00020558</name>
</gene>
<evidence type="ECO:0000313" key="2">
    <source>
        <dbReference type="Proteomes" id="UP000287651"/>
    </source>
</evidence>